<dbReference type="Gramene" id="TKV99377">
    <property type="protein sequence ID" value="TKV99377"/>
    <property type="gene ID" value="SEVIR_8G039100v2"/>
</dbReference>
<dbReference type="EMBL" id="CM016559">
    <property type="protein sequence ID" value="TKV99377.1"/>
    <property type="molecule type" value="Genomic_DNA"/>
</dbReference>
<proteinExistence type="predicted"/>
<gene>
    <name evidence="1" type="ORF">SEVIR_8G039100v2</name>
</gene>
<evidence type="ECO:0000313" key="1">
    <source>
        <dbReference type="EMBL" id="TKV99377.1"/>
    </source>
</evidence>
<accession>A0A4U6TBG2</accession>
<protein>
    <submittedName>
        <fullName evidence="1">Uncharacterized protein</fullName>
    </submittedName>
</protein>
<dbReference type="Proteomes" id="UP000298652">
    <property type="component" value="Chromosome 8"/>
</dbReference>
<evidence type="ECO:0000313" key="2">
    <source>
        <dbReference type="Proteomes" id="UP000298652"/>
    </source>
</evidence>
<organism evidence="1 2">
    <name type="scientific">Setaria viridis</name>
    <name type="common">Green bristlegrass</name>
    <name type="synonym">Setaria italica subsp. viridis</name>
    <dbReference type="NCBI Taxonomy" id="4556"/>
    <lineage>
        <taxon>Eukaryota</taxon>
        <taxon>Viridiplantae</taxon>
        <taxon>Streptophyta</taxon>
        <taxon>Embryophyta</taxon>
        <taxon>Tracheophyta</taxon>
        <taxon>Spermatophyta</taxon>
        <taxon>Magnoliopsida</taxon>
        <taxon>Liliopsida</taxon>
        <taxon>Poales</taxon>
        <taxon>Poaceae</taxon>
        <taxon>PACMAD clade</taxon>
        <taxon>Panicoideae</taxon>
        <taxon>Panicodae</taxon>
        <taxon>Paniceae</taxon>
        <taxon>Cenchrinae</taxon>
        <taxon>Setaria</taxon>
    </lineage>
</organism>
<dbReference type="AlphaFoldDB" id="A0A4U6TBG2"/>
<reference evidence="1" key="1">
    <citation type="submission" date="2019-03" db="EMBL/GenBank/DDBJ databases">
        <title>WGS assembly of Setaria viridis.</title>
        <authorList>
            <person name="Huang P."/>
            <person name="Jenkins J."/>
            <person name="Grimwood J."/>
            <person name="Barry K."/>
            <person name="Healey A."/>
            <person name="Mamidi S."/>
            <person name="Sreedasyam A."/>
            <person name="Shu S."/>
            <person name="Feldman M."/>
            <person name="Wu J."/>
            <person name="Yu Y."/>
            <person name="Chen C."/>
            <person name="Johnson J."/>
            <person name="Rokhsar D."/>
            <person name="Baxter I."/>
            <person name="Schmutz J."/>
            <person name="Brutnell T."/>
            <person name="Kellogg E."/>
        </authorList>
    </citation>
    <scope>NUCLEOTIDE SEQUENCE [LARGE SCALE GENOMIC DNA]</scope>
</reference>
<keyword evidence="2" id="KW-1185">Reference proteome</keyword>
<sequence>MANKLKLPGGCRAAHHRAGALLISIQLGRALERNPDSASVSFSIRGALAYLAKELWGANNVLGLGRGRGRDGRVAQVEGWQPVVPASLVGDDESSDMMIQSKHTSYIPLPWVEGRENSSVLLPRPSRDTTQIIILRLGA</sequence>
<name>A0A4U6TBG2_SETVI</name>